<comment type="caution">
    <text evidence="2">The sequence shown here is derived from an EMBL/GenBank/DDBJ whole genome shotgun (WGS) entry which is preliminary data.</text>
</comment>
<organism evidence="2 3">
    <name type="scientific">Frateuria flava</name>
    <dbReference type="NCBI Taxonomy" id="2821489"/>
    <lineage>
        <taxon>Bacteria</taxon>
        <taxon>Pseudomonadati</taxon>
        <taxon>Pseudomonadota</taxon>
        <taxon>Gammaproteobacteria</taxon>
        <taxon>Lysobacterales</taxon>
        <taxon>Rhodanobacteraceae</taxon>
        <taxon>Frateuria</taxon>
    </lineage>
</organism>
<proteinExistence type="predicted"/>
<keyword evidence="1" id="KW-0732">Signal</keyword>
<dbReference type="PROSITE" id="PS51257">
    <property type="entry name" value="PROKAR_LIPOPROTEIN"/>
    <property type="match status" value="1"/>
</dbReference>
<name>A0ABS4DJN8_9GAMM</name>
<sequence length="183" mass="19035">MKRLQMVLLGGLLLAGCSSHDQSTDTTASTSTPSAPAMADQPLDLCQLMPVADVAAILQANGADTVTEQKAGAGGMCSYLHQPEPGDYRAKLLIDFTRMASPEQAAQALAARREDFTGRGIGVTPVPGLGDEAFLAEAEGAAGLKLRVGAYQGQINLRVGERDPASLRPAVLALGKQVVARLH</sequence>
<dbReference type="RefSeq" id="WP_209615538.1">
    <property type="nucleotide sequence ID" value="NZ_JAGJRS010000007.1"/>
</dbReference>
<evidence type="ECO:0000313" key="3">
    <source>
        <dbReference type="Proteomes" id="UP000823790"/>
    </source>
</evidence>
<reference evidence="2 3" key="1">
    <citation type="submission" date="2021-04" db="EMBL/GenBank/DDBJ databases">
        <authorList>
            <person name="Huq M.A."/>
        </authorList>
    </citation>
    <scope>NUCLEOTIDE SEQUENCE [LARGE SCALE GENOMIC DNA]</scope>
    <source>
        <strain evidence="2 3">MAH-13</strain>
    </source>
</reference>
<dbReference type="InterPro" id="IPR024520">
    <property type="entry name" value="DUF3558"/>
</dbReference>
<protein>
    <submittedName>
        <fullName evidence="2">DUF3558 family protein</fullName>
    </submittedName>
</protein>
<dbReference type="EMBL" id="JAGJRS010000007">
    <property type="protein sequence ID" value="MBP1473263.1"/>
    <property type="molecule type" value="Genomic_DNA"/>
</dbReference>
<feature type="chain" id="PRO_5047487235" evidence="1">
    <location>
        <begin position="24"/>
        <end position="183"/>
    </location>
</feature>
<feature type="signal peptide" evidence="1">
    <location>
        <begin position="1"/>
        <end position="23"/>
    </location>
</feature>
<evidence type="ECO:0000256" key="1">
    <source>
        <dbReference type="SAM" id="SignalP"/>
    </source>
</evidence>
<evidence type="ECO:0000313" key="2">
    <source>
        <dbReference type="EMBL" id="MBP1473263.1"/>
    </source>
</evidence>
<gene>
    <name evidence="2" type="ORF">J7I44_03075</name>
</gene>
<accession>A0ABS4DJN8</accession>
<dbReference type="Proteomes" id="UP000823790">
    <property type="component" value="Unassembled WGS sequence"/>
</dbReference>
<dbReference type="Pfam" id="PF12079">
    <property type="entry name" value="DUF3558"/>
    <property type="match status" value="1"/>
</dbReference>
<keyword evidence="3" id="KW-1185">Reference proteome</keyword>